<evidence type="ECO:0000313" key="5">
    <source>
        <dbReference type="EMBL" id="CAD5328001.1"/>
    </source>
</evidence>
<dbReference type="Gene3D" id="3.30.559.10">
    <property type="entry name" value="Chloramphenicol acetyltransferase-like domain"/>
    <property type="match status" value="2"/>
</dbReference>
<comment type="similarity">
    <text evidence="1">Belongs to the plant acyltransferase family.</text>
</comment>
<comment type="subunit">
    <text evidence="2">Monomer.</text>
</comment>
<sequence length="431" mass="47462">METIRVETIGKDIIKPSSATPNNLQTLQLSIIDQLIPPVYTVAFLFYTKDNLVSREHTSLKLKTSLSETLTSFHPFAGRIKGFTVNSNDEGAVFVDARADNCPLSEFLRSPDSDSLQLLLPLDAEATPTWPLLLVKATYFQCGGMAIGICISHKLADATSLANFIQAWTATARGERDSIASPEFAATKLYPPANEAYKFPTVDQTGKRTSVTKRFVFAASKLEELRNKAAGVDAMPRPTRVQSVAALLWRCAVAATPDTNRGKVLRHSHNLRPKIPSLLSENLIGNLVFSTMTLNGEGEVQIVETVRELQKRADELAHLIQHDEGSSTTIGSRIVGQMMDYHSKFSLETHDMYCVSSWCKIPFYKACFGWGTPVWVAGNVVPVFDNVTVLIDSNDGEGIEAWVTLHQDNMPIFEQSTELLAFASPNPSVLI</sequence>
<dbReference type="GO" id="GO:0016746">
    <property type="term" value="F:acyltransferase activity"/>
    <property type="evidence" value="ECO:0007669"/>
    <property type="project" value="UniProtKB-KW"/>
</dbReference>
<evidence type="ECO:0000256" key="3">
    <source>
        <dbReference type="ARBA" id="ARBA00022679"/>
    </source>
</evidence>
<dbReference type="EMBL" id="LR881469">
    <property type="protein sequence ID" value="CAD5328001.1"/>
    <property type="molecule type" value="Genomic_DNA"/>
</dbReference>
<protein>
    <submittedName>
        <fullName evidence="5">(thale cress) hypothetical protein</fullName>
    </submittedName>
</protein>
<dbReference type="Pfam" id="PF02458">
    <property type="entry name" value="Transferase"/>
    <property type="match status" value="1"/>
</dbReference>
<organism evidence="5 6">
    <name type="scientific">Arabidopsis thaliana</name>
    <name type="common">Mouse-ear cress</name>
    <dbReference type="NCBI Taxonomy" id="3702"/>
    <lineage>
        <taxon>Eukaryota</taxon>
        <taxon>Viridiplantae</taxon>
        <taxon>Streptophyta</taxon>
        <taxon>Embryophyta</taxon>
        <taxon>Tracheophyta</taxon>
        <taxon>Spermatophyta</taxon>
        <taxon>Magnoliopsida</taxon>
        <taxon>eudicotyledons</taxon>
        <taxon>Gunneridae</taxon>
        <taxon>Pentapetalae</taxon>
        <taxon>rosids</taxon>
        <taxon>malvids</taxon>
        <taxon>Brassicales</taxon>
        <taxon>Brassicaceae</taxon>
        <taxon>Camelineae</taxon>
        <taxon>Arabidopsis</taxon>
    </lineage>
</organism>
<reference evidence="5 6" key="1">
    <citation type="submission" date="2020-09" db="EMBL/GenBank/DDBJ databases">
        <authorList>
            <person name="Ashkenazy H."/>
        </authorList>
    </citation>
    <scope>NUCLEOTIDE SEQUENCE [LARGE SCALE GENOMIC DNA]</scope>
    <source>
        <strain evidence="6">cv. Cdm-0</strain>
    </source>
</reference>
<dbReference type="PANTHER" id="PTHR31623">
    <property type="entry name" value="F21J9.9"/>
    <property type="match status" value="1"/>
</dbReference>
<dbReference type="InterPro" id="IPR023213">
    <property type="entry name" value="CAT-like_dom_sf"/>
</dbReference>
<evidence type="ECO:0000313" key="6">
    <source>
        <dbReference type="Proteomes" id="UP000516314"/>
    </source>
</evidence>
<dbReference type="PANTHER" id="PTHR31623:SF22">
    <property type="entry name" value="ACETYL-COA:BENZYLALCOHOL ACETYLTRANFERASE-LIKE PROTEIN-RELATED"/>
    <property type="match status" value="1"/>
</dbReference>
<accession>A0A7G2F0X9</accession>
<keyword evidence="4" id="KW-0012">Acyltransferase</keyword>
<name>A0A7G2F0X9_ARATH</name>
<keyword evidence="3" id="KW-0808">Transferase</keyword>
<gene>
    <name evidence="5" type="ORF">AT9943_LOCUS15677</name>
</gene>
<dbReference type="AlphaFoldDB" id="A0A7G2F0X9"/>
<evidence type="ECO:0000256" key="1">
    <source>
        <dbReference type="ARBA" id="ARBA00009861"/>
    </source>
</evidence>
<proteinExistence type="inferred from homology"/>
<evidence type="ECO:0000256" key="4">
    <source>
        <dbReference type="ARBA" id="ARBA00023315"/>
    </source>
</evidence>
<dbReference type="FunFam" id="3.30.559.10:FF:000063">
    <property type="entry name" value="Transferase family protein"/>
    <property type="match status" value="1"/>
</dbReference>
<dbReference type="Proteomes" id="UP000516314">
    <property type="component" value="Chromosome 4"/>
</dbReference>
<evidence type="ECO:0000256" key="2">
    <source>
        <dbReference type="ARBA" id="ARBA00011245"/>
    </source>
</evidence>